<dbReference type="InterPro" id="IPR028978">
    <property type="entry name" value="Chorismate_lyase_/UTRA_dom_sf"/>
</dbReference>
<evidence type="ECO:0000313" key="3">
    <source>
        <dbReference type="Proteomes" id="UP001168694"/>
    </source>
</evidence>
<feature type="domain" description="UbiC transcription regulator-associated" evidence="1">
    <location>
        <begin position="4"/>
        <end position="63"/>
    </location>
</feature>
<sequence>MNDDDVPYILFTHYLTMRMEDAELADLNVESLYDLIEEKGVSLEKFRDEFAVSIAPSDVEDRLTQIKEHLY</sequence>
<evidence type="ECO:0000259" key="1">
    <source>
        <dbReference type="Pfam" id="PF07702"/>
    </source>
</evidence>
<organism evidence="2 3">
    <name type="scientific">Fictibacillus terranigra</name>
    <dbReference type="NCBI Taxonomy" id="3058424"/>
    <lineage>
        <taxon>Bacteria</taxon>
        <taxon>Bacillati</taxon>
        <taxon>Bacillota</taxon>
        <taxon>Bacilli</taxon>
        <taxon>Bacillales</taxon>
        <taxon>Fictibacillaceae</taxon>
        <taxon>Fictibacillus</taxon>
    </lineage>
</organism>
<dbReference type="InterPro" id="IPR011663">
    <property type="entry name" value="UTRA"/>
</dbReference>
<dbReference type="RefSeq" id="WP_290399180.1">
    <property type="nucleotide sequence ID" value="NZ_JAUHLN010000002.1"/>
</dbReference>
<dbReference type="Proteomes" id="UP001168694">
    <property type="component" value="Unassembled WGS sequence"/>
</dbReference>
<gene>
    <name evidence="2" type="ORF">QYF49_08350</name>
</gene>
<reference evidence="2" key="1">
    <citation type="submission" date="2023-06" db="EMBL/GenBank/DDBJ databases">
        <title>Draft Genome Sequences of Representative Paenibacillus Polymyxa, Bacillus cereus, Fictibacillus sp., and Brevibacillus agri Strains Isolated from Amazonian Dark Earth.</title>
        <authorList>
            <person name="Pellegrinetti T.A."/>
            <person name="Cunha I.C.M."/>
            <person name="Chaves M.G."/>
            <person name="Freitas A.S."/>
            <person name="Silva A.V.R."/>
            <person name="Tsai S.M."/>
            <person name="Mendes L.W."/>
        </authorList>
    </citation>
    <scope>NUCLEOTIDE SEQUENCE</scope>
    <source>
        <strain evidence="2">CENA-BCM004</strain>
    </source>
</reference>
<dbReference type="Gene3D" id="3.40.1410.10">
    <property type="entry name" value="Chorismate lyase-like"/>
    <property type="match status" value="1"/>
</dbReference>
<dbReference type="EMBL" id="JAUHLN010000002">
    <property type="protein sequence ID" value="MDN4073030.1"/>
    <property type="molecule type" value="Genomic_DNA"/>
</dbReference>
<dbReference type="SUPFAM" id="SSF64288">
    <property type="entry name" value="Chorismate lyase-like"/>
    <property type="match status" value="1"/>
</dbReference>
<evidence type="ECO:0000313" key="2">
    <source>
        <dbReference type="EMBL" id="MDN4073030.1"/>
    </source>
</evidence>
<comment type="caution">
    <text evidence="2">The sequence shown here is derived from an EMBL/GenBank/DDBJ whole genome shotgun (WGS) entry which is preliminary data.</text>
</comment>
<name>A0ABT8E547_9BACL</name>
<proteinExistence type="predicted"/>
<dbReference type="Pfam" id="PF07702">
    <property type="entry name" value="UTRA"/>
    <property type="match status" value="1"/>
</dbReference>
<accession>A0ABT8E547</accession>
<protein>
    <submittedName>
        <fullName evidence="2">UTRA domain-containing protein</fullName>
    </submittedName>
</protein>
<keyword evidence="3" id="KW-1185">Reference proteome</keyword>